<dbReference type="GO" id="GO:0046872">
    <property type="term" value="F:metal ion binding"/>
    <property type="evidence" value="ECO:0007669"/>
    <property type="project" value="UniProtKB-KW"/>
</dbReference>
<evidence type="ECO:0000256" key="11">
    <source>
        <dbReference type="ARBA" id="ARBA00022842"/>
    </source>
</evidence>
<dbReference type="GeneID" id="23859816"/>
<dbReference type="GO" id="GO:0005524">
    <property type="term" value="F:ATP binding"/>
    <property type="evidence" value="ECO:0007669"/>
    <property type="project" value="UniProtKB-KW"/>
</dbReference>
<protein>
    <recommendedName>
        <fullName evidence="6">adenylate cyclase</fullName>
        <ecNumber evidence="6">4.6.1.1</ecNumber>
    </recommendedName>
    <alternativeName>
        <fullName evidence="18">ATP pyrophosphate-lyase</fullName>
    </alternativeName>
    <alternativeName>
        <fullName evidence="19">Adenylyl cyclase</fullName>
    </alternativeName>
</protein>
<evidence type="ECO:0000256" key="6">
    <source>
        <dbReference type="ARBA" id="ARBA00012201"/>
    </source>
</evidence>
<keyword evidence="15 23" id="KW-0675">Receptor</keyword>
<evidence type="ECO:0000313" key="24">
    <source>
        <dbReference type="Proteomes" id="UP000002316"/>
    </source>
</evidence>
<dbReference type="Proteomes" id="UP000002316">
    <property type="component" value="Chromosome 4"/>
</dbReference>
<keyword evidence="8" id="KW-0479">Metal-binding</keyword>
<dbReference type="Pfam" id="PF00211">
    <property type="entry name" value="Guanylate_cyc"/>
    <property type="match status" value="1"/>
</dbReference>
<dbReference type="InterPro" id="IPR029787">
    <property type="entry name" value="Nucleotide_cyclase"/>
</dbReference>
<evidence type="ECO:0000256" key="19">
    <source>
        <dbReference type="ARBA" id="ARBA00032637"/>
    </source>
</evidence>
<dbReference type="VEuPathDB" id="TriTrypDB:Tbg972.4.3790"/>
<evidence type="ECO:0000256" key="12">
    <source>
        <dbReference type="ARBA" id="ARBA00022989"/>
    </source>
</evidence>
<evidence type="ECO:0000256" key="14">
    <source>
        <dbReference type="ARBA" id="ARBA00023136"/>
    </source>
</evidence>
<dbReference type="KEGG" id="tbg:TbgDal_IV3790"/>
<dbReference type="SMART" id="SM00044">
    <property type="entry name" value="CYCc"/>
    <property type="match status" value="1"/>
</dbReference>
<evidence type="ECO:0000313" key="23">
    <source>
        <dbReference type="EMBL" id="CBH10680.1"/>
    </source>
</evidence>
<accession>C9ZN26</accession>
<dbReference type="PANTHER" id="PTHR43081:SF1">
    <property type="entry name" value="ADENYLATE CYCLASE, TERMINAL-DIFFERENTIATION SPECIFIC"/>
    <property type="match status" value="1"/>
</dbReference>
<dbReference type="InterPro" id="IPR028082">
    <property type="entry name" value="Peripla_BP_I"/>
</dbReference>
<dbReference type="CDD" id="cd07556">
    <property type="entry name" value="Nucleotidyl_cyc_III"/>
    <property type="match status" value="1"/>
</dbReference>
<dbReference type="SUPFAM" id="SSF55073">
    <property type="entry name" value="Nucleotide cyclase"/>
    <property type="match status" value="1"/>
</dbReference>
<keyword evidence="7 20" id="KW-0812">Transmembrane</keyword>
<evidence type="ECO:0000256" key="4">
    <source>
        <dbReference type="ARBA" id="ARBA00004141"/>
    </source>
</evidence>
<gene>
    <name evidence="23" type="ORF">TbgDal_IV3790</name>
</gene>
<dbReference type="InterPro" id="IPR001054">
    <property type="entry name" value="A/G_cyclase"/>
</dbReference>
<evidence type="ECO:0000256" key="2">
    <source>
        <dbReference type="ARBA" id="ARBA00001946"/>
    </source>
</evidence>
<feature type="domain" description="Guanylate cyclase" evidence="22">
    <location>
        <begin position="933"/>
        <end position="1087"/>
    </location>
</feature>
<evidence type="ECO:0000256" key="21">
    <source>
        <dbReference type="SAM" id="SignalP"/>
    </source>
</evidence>
<dbReference type="InterPro" id="IPR057399">
    <property type="entry name" value="GRESAG4.1/3_peripasmic_1"/>
</dbReference>
<evidence type="ECO:0000256" key="15">
    <source>
        <dbReference type="ARBA" id="ARBA00023170"/>
    </source>
</evidence>
<comment type="similarity">
    <text evidence="5">Belongs to the adenylyl cyclase class-3 family.</text>
</comment>
<dbReference type="FunFam" id="3.40.50.2300:FF:000162">
    <property type="entry name" value="Receptor-type adenylate cyclase GRESAG 4, putative"/>
    <property type="match status" value="1"/>
</dbReference>
<evidence type="ECO:0000259" key="22">
    <source>
        <dbReference type="PROSITE" id="PS50125"/>
    </source>
</evidence>
<keyword evidence="17" id="KW-0456">Lyase</keyword>
<dbReference type="FunFam" id="3.30.70.1230:FF:000022">
    <property type="entry name" value="Receptor-type adenylate cyclase GRESAG 4, putative"/>
    <property type="match status" value="1"/>
</dbReference>
<keyword evidence="14 20" id="KW-0472">Membrane</keyword>
<dbReference type="SUPFAM" id="SSF53822">
    <property type="entry name" value="Periplasmic binding protein-like I"/>
    <property type="match status" value="2"/>
</dbReference>
<keyword evidence="11" id="KW-0460">Magnesium</keyword>
<evidence type="ECO:0000256" key="5">
    <source>
        <dbReference type="ARBA" id="ARBA00005381"/>
    </source>
</evidence>
<keyword evidence="16" id="KW-0325">Glycoprotein</keyword>
<evidence type="ECO:0000256" key="13">
    <source>
        <dbReference type="ARBA" id="ARBA00022998"/>
    </source>
</evidence>
<dbReference type="EMBL" id="FN554967">
    <property type="protein sequence ID" value="CBH10680.1"/>
    <property type="molecule type" value="Genomic_DNA"/>
</dbReference>
<comment type="function">
    <text evidence="3">Could act as a receptor for an unknown ligand.</text>
</comment>
<name>C9ZN26_TRYB9</name>
<dbReference type="Pfam" id="PF25493">
    <property type="entry name" value="Peripla_BP_A-cyclase"/>
    <property type="match status" value="1"/>
</dbReference>
<dbReference type="Pfam" id="PF25495">
    <property type="entry name" value="Peripla_BP_A-cyclase_1"/>
    <property type="match status" value="1"/>
</dbReference>
<dbReference type="GO" id="GO:0035556">
    <property type="term" value="P:intracellular signal transduction"/>
    <property type="evidence" value="ECO:0007669"/>
    <property type="project" value="InterPro"/>
</dbReference>
<dbReference type="GO" id="GO:0004016">
    <property type="term" value="F:adenylate cyclase activity"/>
    <property type="evidence" value="ECO:0007669"/>
    <property type="project" value="UniProtKB-EC"/>
</dbReference>
<keyword evidence="10" id="KW-0067">ATP-binding</keyword>
<keyword evidence="9" id="KW-0547">Nucleotide-binding</keyword>
<feature type="chain" id="PRO_5003005387" description="adenylate cyclase" evidence="21">
    <location>
        <begin position="19"/>
        <end position="1274"/>
    </location>
</feature>
<keyword evidence="21" id="KW-0732">Signal</keyword>
<dbReference type="EC" id="4.6.1.1" evidence="6"/>
<dbReference type="PANTHER" id="PTHR43081">
    <property type="entry name" value="ADENYLATE CYCLASE, TERMINAL-DIFFERENTIATION SPECIFIC-RELATED"/>
    <property type="match status" value="1"/>
</dbReference>
<dbReference type="Gene3D" id="3.40.50.2300">
    <property type="match status" value="2"/>
</dbReference>
<dbReference type="GO" id="GO:0006171">
    <property type="term" value="P:cAMP biosynthetic process"/>
    <property type="evidence" value="ECO:0007669"/>
    <property type="project" value="UniProtKB-KW"/>
</dbReference>
<keyword evidence="13" id="KW-0115">cAMP biosynthesis</keyword>
<evidence type="ECO:0000256" key="17">
    <source>
        <dbReference type="ARBA" id="ARBA00023239"/>
    </source>
</evidence>
<evidence type="ECO:0000256" key="20">
    <source>
        <dbReference type="SAM" id="Phobius"/>
    </source>
</evidence>
<evidence type="ECO:0000256" key="9">
    <source>
        <dbReference type="ARBA" id="ARBA00022741"/>
    </source>
</evidence>
<evidence type="ECO:0000256" key="16">
    <source>
        <dbReference type="ARBA" id="ARBA00023180"/>
    </source>
</evidence>
<evidence type="ECO:0000256" key="1">
    <source>
        <dbReference type="ARBA" id="ARBA00001593"/>
    </source>
</evidence>
<comment type="cofactor">
    <cofactor evidence="2">
        <name>Mg(2+)</name>
        <dbReference type="ChEBI" id="CHEBI:18420"/>
    </cofactor>
</comment>
<comment type="catalytic activity">
    <reaction evidence="1">
        <text>ATP = 3',5'-cyclic AMP + diphosphate</text>
        <dbReference type="Rhea" id="RHEA:15389"/>
        <dbReference type="ChEBI" id="CHEBI:30616"/>
        <dbReference type="ChEBI" id="CHEBI:33019"/>
        <dbReference type="ChEBI" id="CHEBI:58165"/>
        <dbReference type="EC" id="4.6.1.1"/>
    </reaction>
</comment>
<dbReference type="Gene3D" id="3.30.70.1230">
    <property type="entry name" value="Nucleotide cyclase"/>
    <property type="match status" value="1"/>
</dbReference>
<evidence type="ECO:0000256" key="18">
    <source>
        <dbReference type="ARBA" id="ARBA00032597"/>
    </source>
</evidence>
<dbReference type="InterPro" id="IPR057398">
    <property type="entry name" value="GRESAG4.1/3_peripasmic_2"/>
</dbReference>
<evidence type="ECO:0000256" key="3">
    <source>
        <dbReference type="ARBA" id="ARBA00002708"/>
    </source>
</evidence>
<organism evidence="23 24">
    <name type="scientific">Trypanosoma brucei gambiense (strain MHOM/CI/86/DAL972)</name>
    <dbReference type="NCBI Taxonomy" id="679716"/>
    <lineage>
        <taxon>Eukaryota</taxon>
        <taxon>Discoba</taxon>
        <taxon>Euglenozoa</taxon>
        <taxon>Kinetoplastea</taxon>
        <taxon>Metakinetoplastina</taxon>
        <taxon>Trypanosomatida</taxon>
        <taxon>Trypanosomatidae</taxon>
        <taxon>Trypanosoma</taxon>
    </lineage>
</organism>
<evidence type="ECO:0000256" key="8">
    <source>
        <dbReference type="ARBA" id="ARBA00022723"/>
    </source>
</evidence>
<dbReference type="RefSeq" id="XP_011772968.1">
    <property type="nucleotide sequence ID" value="XM_011774666.1"/>
</dbReference>
<dbReference type="AlphaFoldDB" id="C9ZN26"/>
<comment type="subcellular location">
    <subcellularLocation>
        <location evidence="4">Membrane</location>
        <topology evidence="4">Multi-pass membrane protein</topology>
    </subcellularLocation>
</comment>
<dbReference type="PROSITE" id="PS50125">
    <property type="entry name" value="GUANYLATE_CYCLASE_2"/>
    <property type="match status" value="1"/>
</dbReference>
<evidence type="ECO:0000256" key="7">
    <source>
        <dbReference type="ARBA" id="ARBA00022692"/>
    </source>
</evidence>
<evidence type="ECO:0000256" key="10">
    <source>
        <dbReference type="ARBA" id="ARBA00022840"/>
    </source>
</evidence>
<feature type="transmembrane region" description="Helical" evidence="20">
    <location>
        <begin position="889"/>
        <end position="914"/>
    </location>
</feature>
<proteinExistence type="inferred from homology"/>
<keyword evidence="12 20" id="KW-1133">Transmembrane helix</keyword>
<dbReference type="GO" id="GO:0016020">
    <property type="term" value="C:membrane"/>
    <property type="evidence" value="ECO:0007669"/>
    <property type="project" value="UniProtKB-SubCell"/>
</dbReference>
<dbReference type="InterPro" id="IPR050697">
    <property type="entry name" value="Adenylyl/Guanylyl_Cyclase_3/4"/>
</dbReference>
<reference evidence="24" key="1">
    <citation type="journal article" date="2010" name="PLoS Negl. Trop. Dis.">
        <title>The genome sequence of Trypanosoma brucei gambiense, causative agent of chronic human african trypanosomiasis.</title>
        <authorList>
            <person name="Jackson A.P."/>
            <person name="Sanders M."/>
            <person name="Berry A."/>
            <person name="McQuillan J."/>
            <person name="Aslett M.A."/>
            <person name="Quail M.A."/>
            <person name="Chukualim B."/>
            <person name="Capewell P."/>
            <person name="MacLeod A."/>
            <person name="Melville S.E."/>
            <person name="Gibson W."/>
            <person name="Barry J.D."/>
            <person name="Berriman M."/>
            <person name="Hertz-Fowler C."/>
        </authorList>
    </citation>
    <scope>NUCLEOTIDE SEQUENCE [LARGE SCALE GENOMIC DNA]</scope>
    <source>
        <strain evidence="24">MHOM/CI/86/DAL972</strain>
    </source>
</reference>
<feature type="signal peptide" evidence="21">
    <location>
        <begin position="1"/>
        <end position="18"/>
    </location>
</feature>
<sequence>MCNIRSSFLCALSPFLLSTIILPAISVGNKLEQLGGPIMFSFTPRVGLSFDISGRRGADNSGLCRPHRPRVATVVMLLLFMAPPALSEDVMTVRVYSLLYNPLIPDNLCDAINAGLNASLASRKWTVAPDVKVELIPPTSYKIKPVEVLQVALERHKGEFFVVLGPVGDGQALASLPLLERENLVGFAPSTGSNAMRGWNSHVYFLTASPNAELLTLVRYAVSQLRLLRIGFMYLRGISFGDTEYKMTTSLMSSVGRELCGVFTVDGLMRGRVNDDDFNTAWEQFAETRPQGVIAFAPPAKDLIKFVTRLLSDSRTHDAYLLSSSSLEFALDTWREALEADGVEFFLGQLMLTRTGPLARDTNYRAIRRFQDHMRSYLSANPGVTVFNGTDNFDHDDVDGELMVYGWIAGEVLSQALSSREWLTSRKAFMESLYNQRRYVIDDLVIGDFGGDCKGGAGERGAACNCNQGGNVLYINVVGNDERFHTVQGGTTVFEPSRCLAESVRLYSPLNTLMFLILDRELAQVSSEALYYGANVLTGNGRFGQSDRLFISMIPSPSNATYLALQSELDTRSVTAVFGVVDDAMLSIAEVAFVDPVMLTPRLHHRGRNVIQLSPTLEQQLFVVVGYVTNTSASAPMSAIVRGADATIIEVALRKIVWMHGGTLQTVAVLDDNATLVGRLPNRGNAFVIGLAPGDPSLLAAHLDRNPDVRVLIPFFDVALMYDELVSAFNGNPNAERVQFATSLPHWADANTSSEIVREFHTALPDSSAWKPLPLLGYAAARFAQAVLPRMEYVTPKTLLDTIYMQSIITADEMRYGPFEEEEEKECFTANGPVPEQGEVCVVNYGATRISMWSLARALNASVPPLTSPVTPLIRYADPNAIKLSSAQLAGVIVGSLVALALFAAPLVVVLYVLRRGARDNDSAPKEPMEPVTLIFTDIESSTAQWAAHPELMPDAVSTHHRLIRSLIVQYGCYEVKTVGDSFMIACKKPFAAAQLASDLQRCFLRHEWGTTAFDDSYREFERQRADDDNEYKAPSARLDPEVYRQLWNGLRVRVGVHTGLCDIRRDEVTKGYDYYGRTSNMAARTESVANGGQVLLSRAAYLSLSNSERGQLDVTALGSMSLRGVPEPVEMYQLNAVVGRSFAALRLDREVVEDGDLSSSSFSDTGSLRGVLSGTSQMIDSCLHAVLGTLGPSQKQKLLMPLCERWKVSLPPSSKATWNEEYCEGVIRRIAVKVGRVVDHCAASGSEHSVSTLRSASLIIISNHGLDGEARTT</sequence>